<evidence type="ECO:0000313" key="2">
    <source>
        <dbReference type="Proteomes" id="UP001500390"/>
    </source>
</evidence>
<evidence type="ECO:0000313" key="1">
    <source>
        <dbReference type="EMBL" id="GAA4386381.1"/>
    </source>
</evidence>
<dbReference type="RefSeq" id="WP_159903858.1">
    <property type="nucleotide sequence ID" value="NZ_BAABFX010000001.1"/>
</dbReference>
<dbReference type="Proteomes" id="UP001500390">
    <property type="component" value="Unassembled WGS sequence"/>
</dbReference>
<accession>A0ABP8J7D0</accession>
<evidence type="ECO:0008006" key="3">
    <source>
        <dbReference type="Google" id="ProtNLM"/>
    </source>
</evidence>
<dbReference type="EMBL" id="BAABFX010000001">
    <property type="protein sequence ID" value="GAA4386381.1"/>
    <property type="molecule type" value="Genomic_DNA"/>
</dbReference>
<protein>
    <recommendedName>
        <fullName evidence="3">N-acetyltransferase domain-containing protein</fullName>
    </recommendedName>
</protein>
<gene>
    <name evidence="1" type="ORF">GCM10023153_00070</name>
</gene>
<reference evidence="2" key="1">
    <citation type="journal article" date="2019" name="Int. J. Syst. Evol. Microbiol.">
        <title>The Global Catalogue of Microorganisms (GCM) 10K type strain sequencing project: providing services to taxonomists for standard genome sequencing and annotation.</title>
        <authorList>
            <consortium name="The Broad Institute Genomics Platform"/>
            <consortium name="The Broad Institute Genome Sequencing Center for Infectious Disease"/>
            <person name="Wu L."/>
            <person name="Ma J."/>
        </authorList>
    </citation>
    <scope>NUCLEOTIDE SEQUENCE [LARGE SCALE GENOMIC DNA]</scope>
    <source>
        <strain evidence="2">JCM 17738</strain>
    </source>
</reference>
<keyword evidence="2" id="KW-1185">Reference proteome</keyword>
<proteinExistence type="predicted"/>
<organism evidence="1 2">
    <name type="scientific">Ornithinibacter aureus</name>
    <dbReference type="NCBI Taxonomy" id="622664"/>
    <lineage>
        <taxon>Bacteria</taxon>
        <taxon>Bacillati</taxon>
        <taxon>Actinomycetota</taxon>
        <taxon>Actinomycetes</taxon>
        <taxon>Micrococcales</taxon>
        <taxon>Intrasporangiaceae</taxon>
        <taxon>Ornithinibacter</taxon>
    </lineage>
</organism>
<name>A0ABP8J7D0_9MICO</name>
<comment type="caution">
    <text evidence="1">The sequence shown here is derived from an EMBL/GenBank/DDBJ whole genome shotgun (WGS) entry which is preliminary data.</text>
</comment>
<sequence length="157" mass="16756">MGQADPEALAALHAEHGATQGCRVDRTVEYLTWRLAPGFGKAYEWIVVGDGDGPDAIAVWGRDLAADRAVLTELVGSTPHAMSVALAGVIARAAEEGRSELVATTHHTAVDPLLRRAGFISRGALPLIVRKLTTRVIPGNVHRHDAWAVFGSDLDTY</sequence>